<evidence type="ECO:0000313" key="3">
    <source>
        <dbReference type="EMBL" id="CAF1541737.1"/>
    </source>
</evidence>
<evidence type="ECO:0000313" key="4">
    <source>
        <dbReference type="EMBL" id="CAF1669774.1"/>
    </source>
</evidence>
<keyword evidence="2" id="KW-0342">GTP-binding</keyword>
<organism evidence="4 5">
    <name type="scientific">Rotaria sordida</name>
    <dbReference type="NCBI Taxonomy" id="392033"/>
    <lineage>
        <taxon>Eukaryota</taxon>
        <taxon>Metazoa</taxon>
        <taxon>Spiralia</taxon>
        <taxon>Gnathifera</taxon>
        <taxon>Rotifera</taxon>
        <taxon>Eurotatoria</taxon>
        <taxon>Bdelloidea</taxon>
        <taxon>Philodinida</taxon>
        <taxon>Philodinidae</taxon>
        <taxon>Rotaria</taxon>
    </lineage>
</organism>
<evidence type="ECO:0000256" key="2">
    <source>
        <dbReference type="ARBA" id="ARBA00023134"/>
    </source>
</evidence>
<protein>
    <submittedName>
        <fullName evidence="4">Uncharacterized protein</fullName>
    </submittedName>
</protein>
<dbReference type="InterPro" id="IPR043358">
    <property type="entry name" value="GNL1-like"/>
</dbReference>
<dbReference type="GO" id="GO:0003924">
    <property type="term" value="F:GTPase activity"/>
    <property type="evidence" value="ECO:0007669"/>
    <property type="project" value="InterPro"/>
</dbReference>
<accession>A0A816G5B6</accession>
<comment type="caution">
    <text evidence="4">The sequence shown here is derived from an EMBL/GenBank/DDBJ whole genome shotgun (WGS) entry which is preliminary data.</text>
</comment>
<reference evidence="4" key="1">
    <citation type="submission" date="2021-02" db="EMBL/GenBank/DDBJ databases">
        <authorList>
            <person name="Nowell W R."/>
        </authorList>
    </citation>
    <scope>NUCLEOTIDE SEQUENCE</scope>
</reference>
<evidence type="ECO:0000313" key="5">
    <source>
        <dbReference type="Proteomes" id="UP000663870"/>
    </source>
</evidence>
<evidence type="ECO:0000256" key="1">
    <source>
        <dbReference type="ARBA" id="ARBA00022741"/>
    </source>
</evidence>
<dbReference type="EMBL" id="CAJNOH010013050">
    <property type="protein sequence ID" value="CAF1541737.1"/>
    <property type="molecule type" value="Genomic_DNA"/>
</dbReference>
<dbReference type="Proteomes" id="UP000663854">
    <property type="component" value="Unassembled WGS sequence"/>
</dbReference>
<dbReference type="PANTHER" id="PTHR45709">
    <property type="entry name" value="LARGE SUBUNIT GTPASE 1 HOMOLOG-RELATED"/>
    <property type="match status" value="1"/>
</dbReference>
<gene>
    <name evidence="4" type="ORF">JXQ802_LOCUS57393</name>
    <name evidence="3" type="ORF">PYM288_LOCUS40796</name>
</gene>
<dbReference type="AlphaFoldDB" id="A0A816G5B6"/>
<dbReference type="EMBL" id="CAJNOL010014938">
    <property type="protein sequence ID" value="CAF1669774.1"/>
    <property type="molecule type" value="Genomic_DNA"/>
</dbReference>
<dbReference type="Proteomes" id="UP000663870">
    <property type="component" value="Unassembled WGS sequence"/>
</dbReference>
<keyword evidence="1" id="KW-0547">Nucleotide-binding</keyword>
<proteinExistence type="predicted"/>
<name>A0A816G5B6_9BILA</name>
<sequence>MIRYRLHFQRESRDEIDRRKKLAQLPIEKLPEESLEIPIEQIYRPGSALDMPIRPAWTYNMTKEQLEQQEQTYFNNYLEKIFENFQANDLSYFEMNLETWRQLWRTVEICDIILMIVDIRFAVSYFIR</sequence>
<dbReference type="GO" id="GO:0005525">
    <property type="term" value="F:GTP binding"/>
    <property type="evidence" value="ECO:0007669"/>
    <property type="project" value="UniProtKB-KW"/>
</dbReference>
<dbReference type="PANTHER" id="PTHR45709:SF3">
    <property type="entry name" value="GUANINE NUCLEOTIDE-BINDING PROTEIN-LIKE 1"/>
    <property type="match status" value="1"/>
</dbReference>
<keyword evidence="5" id="KW-1185">Reference proteome</keyword>